<dbReference type="AlphaFoldDB" id="A0A1H9WRV7"/>
<evidence type="ECO:0000313" key="3">
    <source>
        <dbReference type="Proteomes" id="UP000199503"/>
    </source>
</evidence>
<name>A0A1H9WRV7_9PSEU</name>
<evidence type="ECO:0000256" key="1">
    <source>
        <dbReference type="SAM" id="MobiDB-lite"/>
    </source>
</evidence>
<protein>
    <submittedName>
        <fullName evidence="2">Uncharacterized protein</fullName>
    </submittedName>
</protein>
<proteinExistence type="predicted"/>
<accession>A0A1H9WRV7</accession>
<dbReference type="STRING" id="65499.SAMN04488000_12451"/>
<feature type="compositionally biased region" description="Basic and acidic residues" evidence="1">
    <location>
        <begin position="74"/>
        <end position="86"/>
    </location>
</feature>
<dbReference type="EMBL" id="FOFV01000024">
    <property type="protein sequence ID" value="SES36670.1"/>
    <property type="molecule type" value="Genomic_DNA"/>
</dbReference>
<organism evidence="2 3">
    <name type="scientific">Lentzea albida</name>
    <dbReference type="NCBI Taxonomy" id="65499"/>
    <lineage>
        <taxon>Bacteria</taxon>
        <taxon>Bacillati</taxon>
        <taxon>Actinomycetota</taxon>
        <taxon>Actinomycetes</taxon>
        <taxon>Pseudonocardiales</taxon>
        <taxon>Pseudonocardiaceae</taxon>
        <taxon>Lentzea</taxon>
    </lineage>
</organism>
<keyword evidence="3" id="KW-1185">Reference proteome</keyword>
<feature type="region of interest" description="Disordered" evidence="1">
    <location>
        <begin position="53"/>
        <end position="133"/>
    </location>
</feature>
<reference evidence="3" key="1">
    <citation type="submission" date="2016-10" db="EMBL/GenBank/DDBJ databases">
        <authorList>
            <person name="Varghese N."/>
            <person name="Submissions S."/>
        </authorList>
    </citation>
    <scope>NUCLEOTIDE SEQUENCE [LARGE SCALE GENOMIC DNA]</scope>
    <source>
        <strain evidence="3">DSM 44437</strain>
    </source>
</reference>
<feature type="region of interest" description="Disordered" evidence="1">
    <location>
        <begin position="177"/>
        <end position="252"/>
    </location>
</feature>
<dbReference type="Proteomes" id="UP000199503">
    <property type="component" value="Unassembled WGS sequence"/>
</dbReference>
<sequence length="252" mass="27092">MNRPMGEELGAGVMAERDCVDGFRTRPERPIPRCSYPCLRSRDPRLRGEWFEDRRLLRQRHLPPPSTPWRSRRRASEGRRAQRGAERVLAGDTVTGRQHARGDLGDLTGLEDIGDPEPRATATGSVPRPVWPGRMPVSPKWPLSSTTTVRFAGRAAATVPSAPMPISCSPSPVRAVTGWSGRGERESGAARAATSLPANRPRRCSPHSGSDAPSSRRAGGEARLVGYAHAGDGITDSNAGAAPSRIRVQGSA</sequence>
<gene>
    <name evidence="2" type="ORF">SAMN04488000_12451</name>
</gene>
<evidence type="ECO:0000313" key="2">
    <source>
        <dbReference type="EMBL" id="SES36670.1"/>
    </source>
</evidence>